<dbReference type="GO" id="GO:0051213">
    <property type="term" value="F:dioxygenase activity"/>
    <property type="evidence" value="ECO:0007669"/>
    <property type="project" value="UniProtKB-KW"/>
</dbReference>
<protein>
    <submittedName>
        <fullName evidence="1">Phytanoyl-CoA dioxygenase family protein</fullName>
    </submittedName>
</protein>
<dbReference type="Gene3D" id="2.60.120.620">
    <property type="entry name" value="q2cbj1_9rhob like domain"/>
    <property type="match status" value="1"/>
</dbReference>
<accession>A0ABV1KRS8</accession>
<keyword evidence="1" id="KW-0223">Dioxygenase</keyword>
<organism evidence="1 2">
    <name type="scientific">Cohnella silvisoli</name>
    <dbReference type="NCBI Taxonomy" id="2873699"/>
    <lineage>
        <taxon>Bacteria</taxon>
        <taxon>Bacillati</taxon>
        <taxon>Bacillota</taxon>
        <taxon>Bacilli</taxon>
        <taxon>Bacillales</taxon>
        <taxon>Paenibacillaceae</taxon>
        <taxon>Cohnella</taxon>
    </lineage>
</organism>
<dbReference type="EMBL" id="JASKHM010000005">
    <property type="protein sequence ID" value="MEQ4482766.1"/>
    <property type="molecule type" value="Genomic_DNA"/>
</dbReference>
<dbReference type="PANTHER" id="PTHR20883">
    <property type="entry name" value="PHYTANOYL-COA DIOXYGENASE DOMAIN CONTAINING 1"/>
    <property type="match status" value="1"/>
</dbReference>
<name>A0ABV1KRS8_9BACL</name>
<gene>
    <name evidence="1" type="ORF">QJS35_10195</name>
</gene>
<keyword evidence="2" id="KW-1185">Reference proteome</keyword>
<dbReference type="RefSeq" id="WP_232185480.1">
    <property type="nucleotide sequence ID" value="NZ_JAIOAP010000005.1"/>
</dbReference>
<dbReference type="Proteomes" id="UP001493487">
    <property type="component" value="Unassembled WGS sequence"/>
</dbReference>
<evidence type="ECO:0000313" key="1">
    <source>
        <dbReference type="EMBL" id="MEQ4482766.1"/>
    </source>
</evidence>
<proteinExistence type="predicted"/>
<reference evidence="1 2" key="1">
    <citation type="journal article" date="2023" name="Genome Announc.">
        <title>Pan-Genome Analyses of the Genus Cohnella and Proposal of the Novel Species Cohnella silvisoli sp. nov., Isolated from Forest Soil.</title>
        <authorList>
            <person name="Wang C."/>
            <person name="Mao L."/>
            <person name="Bao G."/>
            <person name="Zhu H."/>
        </authorList>
    </citation>
    <scope>NUCLEOTIDE SEQUENCE [LARGE SCALE GENOMIC DNA]</scope>
    <source>
        <strain evidence="1 2">NL03-T5-1</strain>
    </source>
</reference>
<dbReference type="SUPFAM" id="SSF51197">
    <property type="entry name" value="Clavaminate synthase-like"/>
    <property type="match status" value="1"/>
</dbReference>
<dbReference type="PANTHER" id="PTHR20883:SF51">
    <property type="entry name" value="PHYTANOYL-COA HYDROXYLASE"/>
    <property type="match status" value="1"/>
</dbReference>
<keyword evidence="1" id="KW-0560">Oxidoreductase</keyword>
<sequence>MLLTYKEIEQYRRDGFVLVEDVFSAAEIGTMVADIEGGGRTAASAMSVDDESGKKAKLAYWEELTDDIWSDASTSPRVVNNVRMLLGEEVSFFHGKVMMKEARTGGAWEWHQDYGYWYDQGFLFPHMISVFAAIDPATKLNGCLRVLKGSHKLGRLTHLQVGGQTATDPARIAAAEKLFETVYCEMKPGAALFFDCNLLHCSASNDSDYHRRSFIMCYSAWGNPQLAKDGKPVLREPCPVAGMGRKTSL</sequence>
<evidence type="ECO:0000313" key="2">
    <source>
        <dbReference type="Proteomes" id="UP001493487"/>
    </source>
</evidence>
<dbReference type="Pfam" id="PF05721">
    <property type="entry name" value="PhyH"/>
    <property type="match status" value="1"/>
</dbReference>
<comment type="caution">
    <text evidence="1">The sequence shown here is derived from an EMBL/GenBank/DDBJ whole genome shotgun (WGS) entry which is preliminary data.</text>
</comment>
<dbReference type="InterPro" id="IPR008775">
    <property type="entry name" value="Phytyl_CoA_dOase-like"/>
</dbReference>